<dbReference type="Proteomes" id="UP001320245">
    <property type="component" value="Unassembled WGS sequence"/>
</dbReference>
<dbReference type="Pfam" id="PF25061">
    <property type="entry name" value="RRM_fung"/>
    <property type="match status" value="1"/>
</dbReference>
<gene>
    <name evidence="3" type="ORF">SLS53_002374</name>
</gene>
<protein>
    <recommendedName>
        <fullName evidence="2">RNA-binding domain-containing protein</fullName>
    </recommendedName>
</protein>
<comment type="caution">
    <text evidence="3">The sequence shown here is derived from an EMBL/GenBank/DDBJ whole genome shotgun (WGS) entry which is preliminary data.</text>
</comment>
<feature type="domain" description="RNA-binding" evidence="2">
    <location>
        <begin position="535"/>
        <end position="614"/>
    </location>
</feature>
<name>A0AAN9UE01_9PEZI</name>
<dbReference type="InterPro" id="IPR056812">
    <property type="entry name" value="RRM_fung"/>
</dbReference>
<feature type="compositionally biased region" description="Polar residues" evidence="1">
    <location>
        <begin position="736"/>
        <end position="745"/>
    </location>
</feature>
<sequence length="830" mass="90889">MLGDLGASRIESLPMDDGRFSHQHATLPRELLRPAQGPPNKWTTAIADGAFNDDDAMQVASLESIADGQLARIHRASRIAGMIVAASYDDQHLRRGSNGQIDPRARFHRGQRGPSIAGRAHQGDGPVQIPEPNRLVLPYGASIVFQMPAELASPSFVDRNAKFPGIVYLIAGHDPADNHIMLRVDDGSIDDVKHSPKEYGSIMTQSREVILQFKTATGRTTWYVIKFSKRDDMVAFVDALRKFIDHPNQSLRTSATVAATDQGLVSANKLATLTESSQATVANEANNSSPAADEPLPDQSNTEPPVPAQPHAIQPGITTVQQQVADFTVPANLIEDIVSWVINIVAFIRESGPVELARFDALPGVIRGAAVAVLLSRHPDFVRLDKQQRIAYIDEHCAPRVFEILKIRLRENAAQKLPVQTVQTTMSQGQLPLTIRASIPPNTGPRRLVYTREELLHLRPRAVTPPHWLTELSFFKDATRSTNQKKSLSFQWDGAQDAAMPNYKNHVQQVPANDKWLNDGHASGSLPSSTLMKDDMIGLFVVNSSSDSMARELLAGEDQDKIVQILPWGRMKQVLLFRTAEERDGALQRISDEFKAPYQWDRSLPRVQKFLPRDERGPTNFAIRGTPGTSRSPDGYQGHSPREGHSTQTTQASVLKTIDPTQIANVDTDTDTGHFRVQTPRISDGPDGRSTSIPELVSIDDDAGPTPKQLKTSSLLPQITITAPTEQGSAPGAPSARQSLGSSSDLMRRESEQPSSDSDRQSGLNASRFNTDHVDLLGGSSGSWTGVLAKDKSYVQDLLGLIWKEDPEIACADDPVAAETVNLLEAMHFN</sequence>
<dbReference type="EMBL" id="JAJSPL020000006">
    <property type="protein sequence ID" value="KAK7746415.1"/>
    <property type="molecule type" value="Genomic_DNA"/>
</dbReference>
<keyword evidence="4" id="KW-1185">Reference proteome</keyword>
<feature type="region of interest" description="Disordered" evidence="1">
    <location>
        <begin position="610"/>
        <end position="766"/>
    </location>
</feature>
<accession>A0AAN9UE01</accession>
<evidence type="ECO:0000313" key="4">
    <source>
        <dbReference type="Proteomes" id="UP001320245"/>
    </source>
</evidence>
<evidence type="ECO:0000259" key="2">
    <source>
        <dbReference type="Pfam" id="PF25061"/>
    </source>
</evidence>
<proteinExistence type="predicted"/>
<feature type="compositionally biased region" description="Polar residues" evidence="1">
    <location>
        <begin position="709"/>
        <end position="728"/>
    </location>
</feature>
<dbReference type="AlphaFoldDB" id="A0AAN9UE01"/>
<feature type="compositionally biased region" description="Polar residues" evidence="1">
    <location>
        <begin position="646"/>
        <end position="667"/>
    </location>
</feature>
<evidence type="ECO:0000256" key="1">
    <source>
        <dbReference type="SAM" id="MobiDB-lite"/>
    </source>
</evidence>
<feature type="region of interest" description="Disordered" evidence="1">
    <location>
        <begin position="277"/>
        <end position="312"/>
    </location>
</feature>
<feature type="compositionally biased region" description="Polar residues" evidence="1">
    <location>
        <begin position="277"/>
        <end position="290"/>
    </location>
</feature>
<reference evidence="3 4" key="1">
    <citation type="journal article" date="2023" name="PLoS ONE">
        <title>Cytospora paraplurivora sp. nov. isolated from orchards with fruit tree decline syndrome in Ontario, Canada.</title>
        <authorList>
            <person name="Ilyukhin E."/>
            <person name="Nguyen H.D.T."/>
            <person name="Castle A.J."/>
            <person name="Ellouze W."/>
        </authorList>
    </citation>
    <scope>NUCLEOTIDE SEQUENCE [LARGE SCALE GENOMIC DNA]</scope>
    <source>
        <strain evidence="3 4">FDS-564</strain>
    </source>
</reference>
<organism evidence="3 4">
    <name type="scientific">Cytospora paraplurivora</name>
    <dbReference type="NCBI Taxonomy" id="2898453"/>
    <lineage>
        <taxon>Eukaryota</taxon>
        <taxon>Fungi</taxon>
        <taxon>Dikarya</taxon>
        <taxon>Ascomycota</taxon>
        <taxon>Pezizomycotina</taxon>
        <taxon>Sordariomycetes</taxon>
        <taxon>Sordariomycetidae</taxon>
        <taxon>Diaporthales</taxon>
        <taxon>Cytosporaceae</taxon>
        <taxon>Cytospora</taxon>
    </lineage>
</organism>
<feature type="region of interest" description="Disordered" evidence="1">
    <location>
        <begin position="94"/>
        <end position="129"/>
    </location>
</feature>
<feature type="compositionally biased region" description="Basic and acidic residues" evidence="1">
    <location>
        <begin position="746"/>
        <end position="760"/>
    </location>
</feature>
<evidence type="ECO:0000313" key="3">
    <source>
        <dbReference type="EMBL" id="KAK7746415.1"/>
    </source>
</evidence>